<keyword evidence="2" id="KW-1185">Reference proteome</keyword>
<dbReference type="Proteomes" id="UP001239111">
    <property type="component" value="Chromosome 2"/>
</dbReference>
<organism evidence="1 2">
    <name type="scientific">Eretmocerus hayati</name>
    <dbReference type="NCBI Taxonomy" id="131215"/>
    <lineage>
        <taxon>Eukaryota</taxon>
        <taxon>Metazoa</taxon>
        <taxon>Ecdysozoa</taxon>
        <taxon>Arthropoda</taxon>
        <taxon>Hexapoda</taxon>
        <taxon>Insecta</taxon>
        <taxon>Pterygota</taxon>
        <taxon>Neoptera</taxon>
        <taxon>Endopterygota</taxon>
        <taxon>Hymenoptera</taxon>
        <taxon>Apocrita</taxon>
        <taxon>Proctotrupomorpha</taxon>
        <taxon>Chalcidoidea</taxon>
        <taxon>Aphelinidae</taxon>
        <taxon>Aphelininae</taxon>
        <taxon>Eretmocerus</taxon>
    </lineage>
</organism>
<name>A0ACC2PAW4_9HYME</name>
<proteinExistence type="predicted"/>
<dbReference type="EMBL" id="CM056742">
    <property type="protein sequence ID" value="KAJ8680452.1"/>
    <property type="molecule type" value="Genomic_DNA"/>
</dbReference>
<evidence type="ECO:0000313" key="1">
    <source>
        <dbReference type="EMBL" id="KAJ8680452.1"/>
    </source>
</evidence>
<protein>
    <submittedName>
        <fullName evidence="1">Uncharacterized protein</fullName>
    </submittedName>
</protein>
<accession>A0ACC2PAW4</accession>
<reference evidence="1" key="1">
    <citation type="submission" date="2023-04" db="EMBL/GenBank/DDBJ databases">
        <title>A chromosome-level genome assembly of the parasitoid wasp Eretmocerus hayati.</title>
        <authorList>
            <person name="Zhong Y."/>
            <person name="Liu S."/>
            <person name="Liu Y."/>
        </authorList>
    </citation>
    <scope>NUCLEOTIDE SEQUENCE</scope>
    <source>
        <strain evidence="1">ZJU_SS_LIU_2023</strain>
    </source>
</reference>
<gene>
    <name evidence="1" type="ORF">QAD02_016239</name>
</gene>
<sequence>MCENNASNGIEHDTGELDNSEDNDSFSGERWDPVGANNGDEDYTLEYRDDHSLGSHCSEMERLRILEEEQEMLNSSLIALTTHFAQVQFRLRQICDSPAEKKEILLKELEEFAFRGIPDIQNSFILNSRSPSPSNSRQGLDLIRVDDKDTDVKIEAQKQKQKELICQLKSQLEDLEKYAYETGDADLPQSVVLERQNLIISHLKEKLNFDVDDLCKLSADDLRWQVDLAINQIVSPLRMKEQLITQLKTQVTDLERFINYLQGEVSPETLACTCACPVHAHGAQSCKAKKFQRVSMEETRTTSLSTMRKVIALLHMYIMSQISCGSHKSRNSHMRSSVYNWRDLRTRLDISVEHVLEILAESKYCSSKESMLDESSYNSDSDSANQYDAKLTAAVRKHLAICIRDLMQHGTTTDASANSVVPFVGCFVQRSHTASNSLHAWEIILKYYEIKNGHHYNSSPAQKLSQSFNLDLNGSQTTSSKQNLLVTIGNIIAIHSPYKRSFDSNFKAFICAALNSNKLVTWLKLILQSQYLLENYYLPWSYVIKTGFQDAFHTLDKLSKQKFDLPTDLAVQKFKNIKEAF</sequence>
<comment type="caution">
    <text evidence="1">The sequence shown here is derived from an EMBL/GenBank/DDBJ whole genome shotgun (WGS) entry which is preliminary data.</text>
</comment>
<evidence type="ECO:0000313" key="2">
    <source>
        <dbReference type="Proteomes" id="UP001239111"/>
    </source>
</evidence>